<reference evidence="2" key="2">
    <citation type="submission" date="2020-08" db="EMBL/GenBank/DDBJ databases">
        <title>The Agave Microbiome: Exploring the role of microbial communities in plant adaptations to desert environments.</title>
        <authorList>
            <person name="Partida-Martinez L.P."/>
        </authorList>
    </citation>
    <scope>NUCLEOTIDE SEQUENCE [LARGE SCALE GENOMIC DNA]</scope>
    <source>
        <strain evidence="2">AT2.8</strain>
    </source>
</reference>
<proteinExistence type="predicted"/>
<comment type="caution">
    <text evidence="1">The sequence shown here is derived from an EMBL/GenBank/DDBJ whole genome shotgun (WGS) entry which is preliminary data.</text>
</comment>
<accession>A0A852TC85</accession>
<dbReference type="Proteomes" id="UP000548423">
    <property type="component" value="Unassembled WGS sequence"/>
</dbReference>
<dbReference type="GO" id="GO:0030420">
    <property type="term" value="P:establishment of competence for transformation"/>
    <property type="evidence" value="ECO:0007669"/>
    <property type="project" value="InterPro"/>
</dbReference>
<organism evidence="1 2">
    <name type="scientific">Neobacillus niacini</name>
    <dbReference type="NCBI Taxonomy" id="86668"/>
    <lineage>
        <taxon>Bacteria</taxon>
        <taxon>Bacillati</taxon>
        <taxon>Bacillota</taxon>
        <taxon>Bacilli</taxon>
        <taxon>Bacillales</taxon>
        <taxon>Bacillaceae</taxon>
        <taxon>Neobacillus</taxon>
    </lineage>
</organism>
<protein>
    <submittedName>
        <fullName evidence="1">Competence protein ComK</fullName>
    </submittedName>
</protein>
<dbReference type="InterPro" id="IPR010461">
    <property type="entry name" value="ComK"/>
</dbReference>
<sequence>MKLKQIKEYEVNPFTMFVKPITYGSKIYSEIFEVEDEFLSPFKPLDIIRNSCEYYGSDYEGRRNGTKQLVGYAHKIPIAIDPTNRIFFFPTTSPSRQECIWISHEHVKDYERVNPQETVILFNNNQSYKFPVSCSSIISQLERTAYLRTKLMQRIEYNEKKSFYLLQRPKAMEASEDSYHYGKRKVKDKH</sequence>
<dbReference type="PIRSF" id="PIRSF011560">
    <property type="entry name" value="ComK"/>
    <property type="match status" value="1"/>
</dbReference>
<name>A0A852TC85_9BACI</name>
<dbReference type="AlphaFoldDB" id="A0A852TC85"/>
<evidence type="ECO:0000313" key="2">
    <source>
        <dbReference type="Proteomes" id="UP000548423"/>
    </source>
</evidence>
<gene>
    <name evidence="1" type="ORF">F4694_002308</name>
</gene>
<dbReference type="EMBL" id="JACCBX010000004">
    <property type="protein sequence ID" value="NYE05555.1"/>
    <property type="molecule type" value="Genomic_DNA"/>
</dbReference>
<dbReference type="Pfam" id="PF06338">
    <property type="entry name" value="ComK"/>
    <property type="match status" value="1"/>
</dbReference>
<evidence type="ECO:0000313" key="1">
    <source>
        <dbReference type="EMBL" id="NYE05555.1"/>
    </source>
</evidence>
<reference evidence="2" key="1">
    <citation type="submission" date="2020-07" db="EMBL/GenBank/DDBJ databases">
        <authorList>
            <person name="Partida-Martinez L."/>
            <person name="Huntemann M."/>
            <person name="Clum A."/>
            <person name="Wang J."/>
            <person name="Palaniappan K."/>
            <person name="Ritter S."/>
            <person name="Chen I.-M."/>
            <person name="Stamatis D."/>
            <person name="Reddy T."/>
            <person name="O'Malley R."/>
            <person name="Daum C."/>
            <person name="Shapiro N."/>
            <person name="Ivanova N."/>
            <person name="Kyrpides N."/>
            <person name="Woyke T."/>
        </authorList>
    </citation>
    <scope>NUCLEOTIDE SEQUENCE [LARGE SCALE GENOMIC DNA]</scope>
    <source>
        <strain evidence="2">AT2.8</strain>
    </source>
</reference>